<evidence type="ECO:0000313" key="2">
    <source>
        <dbReference type="EMBL" id="GFN97477.1"/>
    </source>
</evidence>
<reference evidence="2 3" key="1">
    <citation type="journal article" date="2021" name="Elife">
        <title>Chloroplast acquisition without the gene transfer in kleptoplastic sea slugs, Plakobranchus ocellatus.</title>
        <authorList>
            <person name="Maeda T."/>
            <person name="Takahashi S."/>
            <person name="Yoshida T."/>
            <person name="Shimamura S."/>
            <person name="Takaki Y."/>
            <person name="Nagai Y."/>
            <person name="Toyoda A."/>
            <person name="Suzuki Y."/>
            <person name="Arimoto A."/>
            <person name="Ishii H."/>
            <person name="Satoh N."/>
            <person name="Nishiyama T."/>
            <person name="Hasebe M."/>
            <person name="Maruyama T."/>
            <person name="Minagawa J."/>
            <person name="Obokata J."/>
            <person name="Shigenobu S."/>
        </authorList>
    </citation>
    <scope>NUCLEOTIDE SEQUENCE [LARGE SCALE GENOMIC DNA]</scope>
</reference>
<evidence type="ECO:0000313" key="3">
    <source>
        <dbReference type="Proteomes" id="UP000735302"/>
    </source>
</evidence>
<name>A0AAV3ZSQ4_9GAST</name>
<dbReference type="EMBL" id="BLXT01002778">
    <property type="protein sequence ID" value="GFN97477.1"/>
    <property type="molecule type" value="Genomic_DNA"/>
</dbReference>
<accession>A0AAV3ZSQ4</accession>
<protein>
    <submittedName>
        <fullName evidence="2">Secreted protein</fullName>
    </submittedName>
</protein>
<dbReference type="AlphaFoldDB" id="A0AAV3ZSQ4"/>
<sequence>MASYVIHGFLVVACALHQQVFGLAFPGIVPTPPTWPQAFSVSFSEILKFSGEVLAKNNGTWYYDYANRRARFVHGRGQRNSFCARQGLSPKDPQAPCSLVFLPGNMYVFYQESWTCCRLCGTDEGCTILKPDWIHSGSVLLSVETINGVKCYGYGKHGAVSVYDVLYSDESGTMCRYHEVVRNTQHNLTFYRDTYKVGPQPDWLFDIPKICSVICPHPFPQPPN</sequence>
<feature type="signal peptide" evidence="1">
    <location>
        <begin position="1"/>
        <end position="22"/>
    </location>
</feature>
<keyword evidence="1" id="KW-0732">Signal</keyword>
<keyword evidence="3" id="KW-1185">Reference proteome</keyword>
<dbReference type="Proteomes" id="UP000735302">
    <property type="component" value="Unassembled WGS sequence"/>
</dbReference>
<evidence type="ECO:0000256" key="1">
    <source>
        <dbReference type="SAM" id="SignalP"/>
    </source>
</evidence>
<organism evidence="2 3">
    <name type="scientific">Plakobranchus ocellatus</name>
    <dbReference type="NCBI Taxonomy" id="259542"/>
    <lineage>
        <taxon>Eukaryota</taxon>
        <taxon>Metazoa</taxon>
        <taxon>Spiralia</taxon>
        <taxon>Lophotrochozoa</taxon>
        <taxon>Mollusca</taxon>
        <taxon>Gastropoda</taxon>
        <taxon>Heterobranchia</taxon>
        <taxon>Euthyneura</taxon>
        <taxon>Panpulmonata</taxon>
        <taxon>Sacoglossa</taxon>
        <taxon>Placobranchoidea</taxon>
        <taxon>Plakobranchidae</taxon>
        <taxon>Plakobranchus</taxon>
    </lineage>
</organism>
<gene>
    <name evidence="2" type="ORF">PoB_002398300</name>
</gene>
<proteinExistence type="predicted"/>
<feature type="chain" id="PRO_5043808580" evidence="1">
    <location>
        <begin position="23"/>
        <end position="224"/>
    </location>
</feature>
<comment type="caution">
    <text evidence="2">The sequence shown here is derived from an EMBL/GenBank/DDBJ whole genome shotgun (WGS) entry which is preliminary data.</text>
</comment>